<organism evidence="1 2">
    <name type="scientific">Eretmocerus hayati</name>
    <dbReference type="NCBI Taxonomy" id="131215"/>
    <lineage>
        <taxon>Eukaryota</taxon>
        <taxon>Metazoa</taxon>
        <taxon>Ecdysozoa</taxon>
        <taxon>Arthropoda</taxon>
        <taxon>Hexapoda</taxon>
        <taxon>Insecta</taxon>
        <taxon>Pterygota</taxon>
        <taxon>Neoptera</taxon>
        <taxon>Endopterygota</taxon>
        <taxon>Hymenoptera</taxon>
        <taxon>Apocrita</taxon>
        <taxon>Proctotrupomorpha</taxon>
        <taxon>Chalcidoidea</taxon>
        <taxon>Aphelinidae</taxon>
        <taxon>Aphelininae</taxon>
        <taxon>Eretmocerus</taxon>
    </lineage>
</organism>
<dbReference type="EMBL" id="CM056742">
    <property type="protein sequence ID" value="KAJ8675048.1"/>
    <property type="molecule type" value="Genomic_DNA"/>
</dbReference>
<sequence>MGNVAGRLFRPLRNWNIENRAHKVISRDKPRPAPTFKSTQKQIDLVNQLEPNYKEESKKKDVTLDENLRNVFVRSNSSEVQEIDSRTDPDRPLPRNKVLSEPFEFGFYEPKIVKAGRISLRQTLELISKHNKEPTQYTSEVLALEYKLEKKLVDDILEHYRIYEVVKFDKDFNTDQIARPLRISLKTGITIPHTESKKDKKQAKVLEEEPKKIASESSGSLEEKKRLKLGDK</sequence>
<dbReference type="Proteomes" id="UP001239111">
    <property type="component" value="Chromosome 2"/>
</dbReference>
<proteinExistence type="predicted"/>
<evidence type="ECO:0000313" key="2">
    <source>
        <dbReference type="Proteomes" id="UP001239111"/>
    </source>
</evidence>
<keyword evidence="2" id="KW-1185">Reference proteome</keyword>
<comment type="caution">
    <text evidence="1">The sequence shown here is derived from an EMBL/GenBank/DDBJ whole genome shotgun (WGS) entry which is preliminary data.</text>
</comment>
<gene>
    <name evidence="1" type="ORF">QAD02_010834</name>
</gene>
<reference evidence="1" key="1">
    <citation type="submission" date="2023-04" db="EMBL/GenBank/DDBJ databases">
        <title>A chromosome-level genome assembly of the parasitoid wasp Eretmocerus hayati.</title>
        <authorList>
            <person name="Zhong Y."/>
            <person name="Liu S."/>
            <person name="Liu Y."/>
        </authorList>
    </citation>
    <scope>NUCLEOTIDE SEQUENCE</scope>
    <source>
        <strain evidence="1">ZJU_SS_LIU_2023</strain>
    </source>
</reference>
<name>A0ACC2NW17_9HYME</name>
<protein>
    <submittedName>
        <fullName evidence="1">Uncharacterized protein</fullName>
    </submittedName>
</protein>
<accession>A0ACC2NW17</accession>
<evidence type="ECO:0000313" key="1">
    <source>
        <dbReference type="EMBL" id="KAJ8675048.1"/>
    </source>
</evidence>